<keyword evidence="1" id="KW-0472">Membrane</keyword>
<keyword evidence="1" id="KW-0812">Transmembrane</keyword>
<evidence type="ECO:0000313" key="2">
    <source>
        <dbReference type="EMBL" id="MCW4630006.1"/>
    </source>
</evidence>
<comment type="caution">
    <text evidence="2">The sequence shown here is derived from an EMBL/GenBank/DDBJ whole genome shotgun (WGS) entry which is preliminary data.</text>
</comment>
<dbReference type="Gene3D" id="1.20.1720.10">
    <property type="entry name" value="Multidrug resistance protein D"/>
    <property type="match status" value="1"/>
</dbReference>
<sequence>MGYIIASAFYFAGMMSFITGCSFVYIEIYHVNPAHFGFLVGLNVISMMFASTINGRYVEKLGTEVLSKYAIYIPLVASILMIVLSLFNHPPFG</sequence>
<dbReference type="RefSeq" id="WP_265219302.1">
    <property type="nucleotide sequence ID" value="NZ_JAPEUL010000007.1"/>
</dbReference>
<feature type="transmembrane region" description="Helical" evidence="1">
    <location>
        <begin position="7"/>
        <end position="28"/>
    </location>
</feature>
<dbReference type="SUPFAM" id="SSF103473">
    <property type="entry name" value="MFS general substrate transporter"/>
    <property type="match status" value="1"/>
</dbReference>
<dbReference type="InterPro" id="IPR036259">
    <property type="entry name" value="MFS_trans_sf"/>
</dbReference>
<evidence type="ECO:0000256" key="1">
    <source>
        <dbReference type="SAM" id="Phobius"/>
    </source>
</evidence>
<gene>
    <name evidence="2" type="ORF">ONZ52_14010</name>
</gene>
<reference evidence="2" key="1">
    <citation type="submission" date="2022-11" db="EMBL/GenBank/DDBJ databases">
        <title>Marinomonas sp. nov., isolated from marine algae.</title>
        <authorList>
            <person name="Choi D.G."/>
            <person name="Kim J.M."/>
            <person name="Lee J.K."/>
            <person name="Baek J.H."/>
            <person name="Jeon C.O."/>
        </authorList>
    </citation>
    <scope>NUCLEOTIDE SEQUENCE</scope>
    <source>
        <strain evidence="2">KJ51-3</strain>
    </source>
</reference>
<keyword evidence="1" id="KW-1133">Transmembrane helix</keyword>
<proteinExistence type="predicted"/>
<dbReference type="EMBL" id="JAPEUL010000007">
    <property type="protein sequence ID" value="MCW4630006.1"/>
    <property type="molecule type" value="Genomic_DNA"/>
</dbReference>
<accession>A0ABT3KHI9</accession>
<feature type="transmembrane region" description="Helical" evidence="1">
    <location>
        <begin position="69"/>
        <end position="87"/>
    </location>
</feature>
<name>A0ABT3KHI9_9GAMM</name>
<protein>
    <recommendedName>
        <fullName evidence="4">MFS transporter</fullName>
    </recommendedName>
</protein>
<dbReference type="Proteomes" id="UP001431181">
    <property type="component" value="Unassembled WGS sequence"/>
</dbReference>
<keyword evidence="3" id="KW-1185">Reference proteome</keyword>
<organism evidence="2 3">
    <name type="scientific">Marinomonas rhodophyticola</name>
    <dbReference type="NCBI Taxonomy" id="2992803"/>
    <lineage>
        <taxon>Bacteria</taxon>
        <taxon>Pseudomonadati</taxon>
        <taxon>Pseudomonadota</taxon>
        <taxon>Gammaproteobacteria</taxon>
        <taxon>Oceanospirillales</taxon>
        <taxon>Oceanospirillaceae</taxon>
        <taxon>Marinomonas</taxon>
    </lineage>
</organism>
<evidence type="ECO:0008006" key="4">
    <source>
        <dbReference type="Google" id="ProtNLM"/>
    </source>
</evidence>
<evidence type="ECO:0000313" key="3">
    <source>
        <dbReference type="Proteomes" id="UP001431181"/>
    </source>
</evidence>
<feature type="transmembrane region" description="Helical" evidence="1">
    <location>
        <begin position="34"/>
        <end position="57"/>
    </location>
</feature>